<protein>
    <submittedName>
        <fullName evidence="1">Uncharacterized protein</fullName>
    </submittedName>
</protein>
<comment type="caution">
    <text evidence="1">The sequence shown here is derived from an EMBL/GenBank/DDBJ whole genome shotgun (WGS) entry which is preliminary data.</text>
</comment>
<name>A0AAN9F118_CROPI</name>
<evidence type="ECO:0000313" key="1">
    <source>
        <dbReference type="EMBL" id="KAK7266390.1"/>
    </source>
</evidence>
<sequence>MFSLVEIVIGLEEELGFGVEEESALSITTVQEAADMNVKLFETNIHRDAQAQGRMVGDLSYMLPKFIQVKFKYMVYIQALKVKYEQCLDSDRTKDPVNLVDLSNGVAASYS</sequence>
<dbReference type="Gene3D" id="1.10.1200.10">
    <property type="entry name" value="ACP-like"/>
    <property type="match status" value="1"/>
</dbReference>
<dbReference type="AlphaFoldDB" id="A0AAN9F118"/>
<dbReference type="InterPro" id="IPR036736">
    <property type="entry name" value="ACP-like_sf"/>
</dbReference>
<accession>A0AAN9F118</accession>
<dbReference type="EMBL" id="JAYWIO010000004">
    <property type="protein sequence ID" value="KAK7266390.1"/>
    <property type="molecule type" value="Genomic_DNA"/>
</dbReference>
<reference evidence="1 2" key="1">
    <citation type="submission" date="2024-01" db="EMBL/GenBank/DDBJ databases">
        <title>The genomes of 5 underutilized Papilionoideae crops provide insights into root nodulation and disease resistanc.</title>
        <authorList>
            <person name="Yuan L."/>
        </authorList>
    </citation>
    <scope>NUCLEOTIDE SEQUENCE [LARGE SCALE GENOMIC DNA]</scope>
    <source>
        <strain evidence="1">ZHUSHIDOU_FW_LH</strain>
        <tissue evidence="1">Leaf</tissue>
    </source>
</reference>
<organism evidence="1 2">
    <name type="scientific">Crotalaria pallida</name>
    <name type="common">Smooth rattlebox</name>
    <name type="synonym">Crotalaria striata</name>
    <dbReference type="NCBI Taxonomy" id="3830"/>
    <lineage>
        <taxon>Eukaryota</taxon>
        <taxon>Viridiplantae</taxon>
        <taxon>Streptophyta</taxon>
        <taxon>Embryophyta</taxon>
        <taxon>Tracheophyta</taxon>
        <taxon>Spermatophyta</taxon>
        <taxon>Magnoliopsida</taxon>
        <taxon>eudicotyledons</taxon>
        <taxon>Gunneridae</taxon>
        <taxon>Pentapetalae</taxon>
        <taxon>rosids</taxon>
        <taxon>fabids</taxon>
        <taxon>Fabales</taxon>
        <taxon>Fabaceae</taxon>
        <taxon>Papilionoideae</taxon>
        <taxon>50 kb inversion clade</taxon>
        <taxon>genistoids sensu lato</taxon>
        <taxon>core genistoids</taxon>
        <taxon>Crotalarieae</taxon>
        <taxon>Crotalaria</taxon>
    </lineage>
</organism>
<proteinExistence type="predicted"/>
<keyword evidence="2" id="KW-1185">Reference proteome</keyword>
<dbReference type="Proteomes" id="UP001372338">
    <property type="component" value="Unassembled WGS sequence"/>
</dbReference>
<evidence type="ECO:0000313" key="2">
    <source>
        <dbReference type="Proteomes" id="UP001372338"/>
    </source>
</evidence>
<gene>
    <name evidence="1" type="ORF">RIF29_19034</name>
</gene>